<dbReference type="AlphaFoldDB" id="A0A8E2J8C0"/>
<protein>
    <submittedName>
        <fullName evidence="2">Uncharacterized protein</fullName>
    </submittedName>
</protein>
<keyword evidence="3" id="KW-1185">Reference proteome</keyword>
<dbReference type="EMBL" id="KV746021">
    <property type="protein sequence ID" value="OCK73052.1"/>
    <property type="molecule type" value="Genomic_DNA"/>
</dbReference>
<evidence type="ECO:0000313" key="2">
    <source>
        <dbReference type="EMBL" id="OCK73052.1"/>
    </source>
</evidence>
<evidence type="ECO:0000313" key="3">
    <source>
        <dbReference type="Proteomes" id="UP000250266"/>
    </source>
</evidence>
<feature type="compositionally biased region" description="Basic residues" evidence="1">
    <location>
        <begin position="157"/>
        <end position="168"/>
    </location>
</feature>
<feature type="region of interest" description="Disordered" evidence="1">
    <location>
        <begin position="145"/>
        <end position="179"/>
    </location>
</feature>
<reference evidence="2 3" key="1">
    <citation type="journal article" date="2016" name="Nat. Commun.">
        <title>Ectomycorrhizal ecology is imprinted in the genome of the dominant symbiotic fungus Cenococcum geophilum.</title>
        <authorList>
            <consortium name="DOE Joint Genome Institute"/>
            <person name="Peter M."/>
            <person name="Kohler A."/>
            <person name="Ohm R.A."/>
            <person name="Kuo A."/>
            <person name="Krutzmann J."/>
            <person name="Morin E."/>
            <person name="Arend M."/>
            <person name="Barry K.W."/>
            <person name="Binder M."/>
            <person name="Choi C."/>
            <person name="Clum A."/>
            <person name="Copeland A."/>
            <person name="Grisel N."/>
            <person name="Haridas S."/>
            <person name="Kipfer T."/>
            <person name="LaButti K."/>
            <person name="Lindquist E."/>
            <person name="Lipzen A."/>
            <person name="Maire R."/>
            <person name="Meier B."/>
            <person name="Mihaltcheva S."/>
            <person name="Molinier V."/>
            <person name="Murat C."/>
            <person name="Poggeler S."/>
            <person name="Quandt C.A."/>
            <person name="Sperisen C."/>
            <person name="Tritt A."/>
            <person name="Tisserant E."/>
            <person name="Crous P.W."/>
            <person name="Henrissat B."/>
            <person name="Nehls U."/>
            <person name="Egli S."/>
            <person name="Spatafora J.W."/>
            <person name="Grigoriev I.V."/>
            <person name="Martin F.M."/>
        </authorList>
    </citation>
    <scope>NUCLEOTIDE SEQUENCE [LARGE SCALE GENOMIC DNA]</scope>
    <source>
        <strain evidence="2 3">CBS 459.81</strain>
    </source>
</reference>
<proteinExistence type="predicted"/>
<name>A0A8E2J8C0_9PEZI</name>
<accession>A0A8E2J8C0</accession>
<organism evidence="2 3">
    <name type="scientific">Lepidopterella palustris CBS 459.81</name>
    <dbReference type="NCBI Taxonomy" id="1314670"/>
    <lineage>
        <taxon>Eukaryota</taxon>
        <taxon>Fungi</taxon>
        <taxon>Dikarya</taxon>
        <taxon>Ascomycota</taxon>
        <taxon>Pezizomycotina</taxon>
        <taxon>Dothideomycetes</taxon>
        <taxon>Pleosporomycetidae</taxon>
        <taxon>Mytilinidiales</taxon>
        <taxon>Argynnaceae</taxon>
        <taxon>Lepidopterella</taxon>
    </lineage>
</organism>
<dbReference type="Proteomes" id="UP000250266">
    <property type="component" value="Unassembled WGS sequence"/>
</dbReference>
<gene>
    <name evidence="2" type="ORF">K432DRAFT_411058</name>
</gene>
<dbReference type="Pfam" id="PF14223">
    <property type="entry name" value="Retrotran_gag_2"/>
    <property type="match status" value="1"/>
</dbReference>
<evidence type="ECO:0000256" key="1">
    <source>
        <dbReference type="SAM" id="MobiDB-lite"/>
    </source>
</evidence>
<sequence>MRNKEAREAWETEKKDYYSSLERWQQKDGRARFAILSSIDESLVFTVQHCKTSKEMLNLLGGLFREHGLVQRCTVWTDFHINNLETYGFTLEPEIITFQFLLAIDRLLPDYAAQRQHDLRQGKVLKLNEMMEEIVDEARKKDPARAYVSYNGSSGRGRGRGRGGRGTRGRGGSNSTQNN</sequence>